<comment type="caution">
    <text evidence="2">The sequence shown here is derived from an EMBL/GenBank/DDBJ whole genome shotgun (WGS) entry which is preliminary data.</text>
</comment>
<feature type="non-terminal residue" evidence="2">
    <location>
        <position position="57"/>
    </location>
</feature>
<dbReference type="Pfam" id="PF13655">
    <property type="entry name" value="RVT_N"/>
    <property type="match status" value="1"/>
</dbReference>
<dbReference type="EMBL" id="AUZX01014687">
    <property type="protein sequence ID" value="EQD31507.1"/>
    <property type="molecule type" value="Genomic_DNA"/>
</dbReference>
<sequence length="57" mass="6576">MVHRRVRGLQTRIAKATRDQDWRRVKALQRFLVNSFSAKALAVKRVSENDGKRTPGV</sequence>
<dbReference type="AlphaFoldDB" id="T0YI30"/>
<keyword evidence="2" id="KW-0808">Transferase</keyword>
<reference evidence="2" key="2">
    <citation type="journal article" date="2014" name="ISME J.">
        <title>Microbial stratification in low pH oxic and suboxic macroscopic growths along an acid mine drainage.</title>
        <authorList>
            <person name="Mendez-Garcia C."/>
            <person name="Mesa V."/>
            <person name="Sprenger R.R."/>
            <person name="Richter M."/>
            <person name="Diez M.S."/>
            <person name="Solano J."/>
            <person name="Bargiela R."/>
            <person name="Golyshina O.V."/>
            <person name="Manteca A."/>
            <person name="Ramos J.L."/>
            <person name="Gallego J.R."/>
            <person name="Llorente I."/>
            <person name="Martins Dos Santos V.A."/>
            <person name="Jensen O.N."/>
            <person name="Pelaez A.I."/>
            <person name="Sanchez J."/>
            <person name="Ferrer M."/>
        </authorList>
    </citation>
    <scope>NUCLEOTIDE SEQUENCE</scope>
</reference>
<reference evidence="2" key="1">
    <citation type="submission" date="2013-08" db="EMBL/GenBank/DDBJ databases">
        <authorList>
            <person name="Mendez C."/>
            <person name="Richter M."/>
            <person name="Ferrer M."/>
            <person name="Sanchez J."/>
        </authorList>
    </citation>
    <scope>NUCLEOTIDE SEQUENCE</scope>
</reference>
<name>T0YI30_9ZZZZ</name>
<dbReference type="InterPro" id="IPR025960">
    <property type="entry name" value="RVT_N"/>
</dbReference>
<protein>
    <submittedName>
        <fullName evidence="2">Reverse transcriptase</fullName>
    </submittedName>
</protein>
<keyword evidence="2" id="KW-0695">RNA-directed DNA polymerase</keyword>
<dbReference type="GO" id="GO:0003964">
    <property type="term" value="F:RNA-directed DNA polymerase activity"/>
    <property type="evidence" value="ECO:0007669"/>
    <property type="project" value="UniProtKB-KW"/>
</dbReference>
<evidence type="ECO:0000259" key="1">
    <source>
        <dbReference type="Pfam" id="PF13655"/>
    </source>
</evidence>
<gene>
    <name evidence="2" type="ORF">B1A_19904</name>
</gene>
<feature type="domain" description="Reverse transcriptase N-terminal" evidence="1">
    <location>
        <begin position="2"/>
        <end position="57"/>
    </location>
</feature>
<proteinExistence type="predicted"/>
<evidence type="ECO:0000313" key="2">
    <source>
        <dbReference type="EMBL" id="EQD31507.1"/>
    </source>
</evidence>
<accession>T0YI30</accession>
<keyword evidence="2" id="KW-0548">Nucleotidyltransferase</keyword>
<organism evidence="2">
    <name type="scientific">mine drainage metagenome</name>
    <dbReference type="NCBI Taxonomy" id="410659"/>
    <lineage>
        <taxon>unclassified sequences</taxon>
        <taxon>metagenomes</taxon>
        <taxon>ecological metagenomes</taxon>
    </lineage>
</organism>